<evidence type="ECO:0000256" key="4">
    <source>
        <dbReference type="ARBA" id="ARBA00022676"/>
    </source>
</evidence>
<dbReference type="PANTHER" id="PTHR12646">
    <property type="entry name" value="NOT56 - RELATED"/>
    <property type="match status" value="1"/>
</dbReference>
<evidence type="ECO:0000256" key="11">
    <source>
        <dbReference type="SAM" id="MobiDB-lite"/>
    </source>
</evidence>
<comment type="pathway">
    <text evidence="2">Protein modification; protein glycosylation.</text>
</comment>
<name>A0A1D2NJD4_ORCCI</name>
<dbReference type="Proteomes" id="UP000094527">
    <property type="component" value="Unassembled WGS sequence"/>
</dbReference>
<evidence type="ECO:0000256" key="2">
    <source>
        <dbReference type="ARBA" id="ARBA00004922"/>
    </source>
</evidence>
<dbReference type="AlphaFoldDB" id="A0A1D2NJD4"/>
<evidence type="ECO:0000256" key="5">
    <source>
        <dbReference type="ARBA" id="ARBA00022679"/>
    </source>
</evidence>
<evidence type="ECO:0000256" key="12">
    <source>
        <dbReference type="SAM" id="Phobius"/>
    </source>
</evidence>
<feature type="transmembrane region" description="Helical" evidence="12">
    <location>
        <begin position="113"/>
        <end position="130"/>
    </location>
</feature>
<organism evidence="13 14">
    <name type="scientific">Orchesella cincta</name>
    <name type="common">Springtail</name>
    <name type="synonym">Podura cincta</name>
    <dbReference type="NCBI Taxonomy" id="48709"/>
    <lineage>
        <taxon>Eukaryota</taxon>
        <taxon>Metazoa</taxon>
        <taxon>Ecdysozoa</taxon>
        <taxon>Arthropoda</taxon>
        <taxon>Hexapoda</taxon>
        <taxon>Collembola</taxon>
        <taxon>Entomobryomorpha</taxon>
        <taxon>Entomobryoidea</taxon>
        <taxon>Orchesellidae</taxon>
        <taxon>Orchesellinae</taxon>
        <taxon>Orchesella</taxon>
    </lineage>
</organism>
<gene>
    <name evidence="13" type="ORF">Ocin01_01379</name>
</gene>
<dbReference type="InterPro" id="IPR007873">
    <property type="entry name" value="Glycosyltransferase_ALG3"/>
</dbReference>
<feature type="region of interest" description="Disordered" evidence="11">
    <location>
        <begin position="1"/>
        <end position="26"/>
    </location>
</feature>
<keyword evidence="5" id="KW-0808">Transferase</keyword>
<dbReference type="EMBL" id="LJIJ01000025">
    <property type="protein sequence ID" value="ODN05322.1"/>
    <property type="molecule type" value="Genomic_DNA"/>
</dbReference>
<proteinExistence type="predicted"/>
<dbReference type="GO" id="GO:0005789">
    <property type="term" value="C:endoplasmic reticulum membrane"/>
    <property type="evidence" value="ECO:0007669"/>
    <property type="project" value="UniProtKB-SubCell"/>
</dbReference>
<evidence type="ECO:0000256" key="6">
    <source>
        <dbReference type="ARBA" id="ARBA00022692"/>
    </source>
</evidence>
<sequence length="243" mass="27594">MAPTTRSKGKAKEKKESEISSTTNGESCWSISGVQQCWGKYANVEFVKAVLFKPEYTWLVAVLLFICEIFINGFIVVARPYTEIDWKAYMQEVEGFLNGTLDYQYLKGDTGPLVYPAGFVYIYSLLYFATDHGSNIRIAQWIFAALYLVLMYQVFKLYTLTKKVPPYALIFLTFTSYRIHSIFVLRLFNDPIAIILAYFAINQFLQGRWTLGSLAYREFKGMYAALIGAHPAAQSASVITGDT</sequence>
<evidence type="ECO:0000256" key="7">
    <source>
        <dbReference type="ARBA" id="ARBA00022824"/>
    </source>
</evidence>
<keyword evidence="7" id="KW-0256">Endoplasmic reticulum</keyword>
<comment type="catalytic activity">
    <reaction evidence="10">
        <text>an alpha-D-Man-(1-&gt;2)-alpha-D-Man-(1-&gt;2)-alpha-D-Man-(1-&gt;3)-[alpha-D-Man-(1-&gt;6)]-beta-D-Man-(1-&gt;4)-beta-D-GlcNAc-(1-&gt;4)-alpha-D-GlcNAc-diphospho-di-trans,poly-cis-dolichol + a di-trans,poly-cis-dolichyl beta-D-mannosyl phosphate = an alpha-D-Man-(1-&gt;2)-alpha-D-Man-(1-&gt;2)-alpha-D-Man-(1-&gt;3)-[alpha-D-Man-(1-&gt;3)-alpha-D-Man-(1-&gt;6)]-beta-D-Man-(1-&gt;4)-beta-D-GlcNAc-(1-&gt;4)-alpha-D-GlcNAc-diphospho-di-trans,poly-cis-dolichol + a di-trans,poly-cis-dolichyl phosphate + H(+)</text>
        <dbReference type="Rhea" id="RHEA:29527"/>
        <dbReference type="Rhea" id="RHEA-COMP:19498"/>
        <dbReference type="Rhea" id="RHEA-COMP:19501"/>
        <dbReference type="Rhea" id="RHEA-COMP:19516"/>
        <dbReference type="Rhea" id="RHEA-COMP:19517"/>
        <dbReference type="ChEBI" id="CHEBI:15378"/>
        <dbReference type="ChEBI" id="CHEBI:57683"/>
        <dbReference type="ChEBI" id="CHEBI:58211"/>
        <dbReference type="ChEBI" id="CHEBI:132515"/>
        <dbReference type="ChEBI" id="CHEBI:132516"/>
        <dbReference type="EC" id="2.4.1.258"/>
    </reaction>
    <physiologicalReaction direction="left-to-right" evidence="10">
        <dbReference type="Rhea" id="RHEA:29528"/>
    </physiologicalReaction>
</comment>
<dbReference type="EC" id="2.4.1.258" evidence="3"/>
<comment type="caution">
    <text evidence="13">The sequence shown here is derived from an EMBL/GenBank/DDBJ whole genome shotgun (WGS) entry which is preliminary data.</text>
</comment>
<feature type="transmembrane region" description="Helical" evidence="12">
    <location>
        <begin position="56"/>
        <end position="77"/>
    </location>
</feature>
<dbReference type="STRING" id="48709.A0A1D2NJD4"/>
<evidence type="ECO:0000256" key="1">
    <source>
        <dbReference type="ARBA" id="ARBA00004477"/>
    </source>
</evidence>
<dbReference type="OrthoDB" id="20028at2759"/>
<dbReference type="Pfam" id="PF05208">
    <property type="entry name" value="ALG3"/>
    <property type="match status" value="1"/>
</dbReference>
<evidence type="ECO:0000313" key="14">
    <source>
        <dbReference type="Proteomes" id="UP000094527"/>
    </source>
</evidence>
<keyword evidence="8 12" id="KW-1133">Transmembrane helix</keyword>
<evidence type="ECO:0000256" key="3">
    <source>
        <dbReference type="ARBA" id="ARBA00011964"/>
    </source>
</evidence>
<evidence type="ECO:0000313" key="13">
    <source>
        <dbReference type="EMBL" id="ODN05322.1"/>
    </source>
</evidence>
<evidence type="ECO:0000256" key="8">
    <source>
        <dbReference type="ARBA" id="ARBA00022989"/>
    </source>
</evidence>
<comment type="subcellular location">
    <subcellularLocation>
        <location evidence="1">Endoplasmic reticulum membrane</location>
        <topology evidence="1">Multi-pass membrane protein</topology>
    </subcellularLocation>
</comment>
<dbReference type="GO" id="GO:0052925">
    <property type="term" value="F:dol-P-Man:Man(5)GlcNAc(2)-PP-Dol alpha-1,3-mannosyltransferase activity"/>
    <property type="evidence" value="ECO:0007669"/>
    <property type="project" value="UniProtKB-EC"/>
</dbReference>
<evidence type="ECO:0000256" key="9">
    <source>
        <dbReference type="ARBA" id="ARBA00023136"/>
    </source>
</evidence>
<keyword evidence="9 12" id="KW-0472">Membrane</keyword>
<reference evidence="13 14" key="1">
    <citation type="journal article" date="2016" name="Genome Biol. Evol.">
        <title>Gene Family Evolution Reflects Adaptation to Soil Environmental Stressors in the Genome of the Collembolan Orchesella cincta.</title>
        <authorList>
            <person name="Faddeeva-Vakhrusheva A."/>
            <person name="Derks M.F."/>
            <person name="Anvar S.Y."/>
            <person name="Agamennone V."/>
            <person name="Suring W."/>
            <person name="Smit S."/>
            <person name="van Straalen N.M."/>
            <person name="Roelofs D."/>
        </authorList>
    </citation>
    <scope>NUCLEOTIDE SEQUENCE [LARGE SCALE GENOMIC DNA]</scope>
    <source>
        <tissue evidence="13">Mixed pool</tissue>
    </source>
</reference>
<feature type="transmembrane region" description="Helical" evidence="12">
    <location>
        <begin position="136"/>
        <end position="155"/>
    </location>
</feature>
<keyword evidence="14" id="KW-1185">Reference proteome</keyword>
<keyword evidence="4" id="KW-0328">Glycosyltransferase</keyword>
<evidence type="ECO:0000256" key="10">
    <source>
        <dbReference type="ARBA" id="ARBA00049506"/>
    </source>
</evidence>
<protein>
    <recommendedName>
        <fullName evidence="3">dolichyl-P-Man:Man5GlcNAc2-PP-dolichol alpha-1,3-mannosyltransferase</fullName>
        <ecNumber evidence="3">2.4.1.258</ecNumber>
    </recommendedName>
</protein>
<accession>A0A1D2NJD4</accession>
<dbReference type="PANTHER" id="PTHR12646:SF0">
    <property type="entry name" value="DOL-P-MAN:MAN(5)GLCNAC(2)-PP-DOL ALPHA-1,3-MANNOSYLTRANSFERASE"/>
    <property type="match status" value="1"/>
</dbReference>
<keyword evidence="6 12" id="KW-0812">Transmembrane</keyword>